<gene>
    <name evidence="1" type="ORF">H4W34_002627</name>
</gene>
<keyword evidence="2" id="KW-1185">Reference proteome</keyword>
<comment type="caution">
    <text evidence="1">The sequence shown here is derived from an EMBL/GenBank/DDBJ whole genome shotgun (WGS) entry which is preliminary data.</text>
</comment>
<organism evidence="1 2">
    <name type="scientific">Actinomadura algeriensis</name>
    <dbReference type="NCBI Taxonomy" id="1679523"/>
    <lineage>
        <taxon>Bacteria</taxon>
        <taxon>Bacillati</taxon>
        <taxon>Actinomycetota</taxon>
        <taxon>Actinomycetes</taxon>
        <taxon>Streptosporangiales</taxon>
        <taxon>Thermomonosporaceae</taxon>
        <taxon>Actinomadura</taxon>
    </lineage>
</organism>
<evidence type="ECO:0000313" key="1">
    <source>
        <dbReference type="EMBL" id="MBE1532794.1"/>
    </source>
</evidence>
<dbReference type="Proteomes" id="UP000627838">
    <property type="component" value="Unassembled WGS sequence"/>
</dbReference>
<accession>A0ABR9JQE2</accession>
<evidence type="ECO:0000313" key="2">
    <source>
        <dbReference type="Proteomes" id="UP000627838"/>
    </source>
</evidence>
<dbReference type="EMBL" id="JADBDZ010000001">
    <property type="protein sequence ID" value="MBE1532794.1"/>
    <property type="molecule type" value="Genomic_DNA"/>
</dbReference>
<protein>
    <submittedName>
        <fullName evidence="1">Uncharacterized protein</fullName>
    </submittedName>
</protein>
<proteinExistence type="predicted"/>
<reference evidence="1 2" key="1">
    <citation type="submission" date="2020-10" db="EMBL/GenBank/DDBJ databases">
        <title>Sequencing the genomes of 1000 actinobacteria strains.</title>
        <authorList>
            <person name="Klenk H.-P."/>
        </authorList>
    </citation>
    <scope>NUCLEOTIDE SEQUENCE [LARGE SCALE GENOMIC DNA]</scope>
    <source>
        <strain evidence="1 2">DSM 46744</strain>
    </source>
</reference>
<dbReference type="RefSeq" id="WP_192759437.1">
    <property type="nucleotide sequence ID" value="NZ_JADBDZ010000001.1"/>
</dbReference>
<sequence>MNSRIRGRGASGPAGWLLAFLHAREQGLRAHTGRAFGPAEWLMVFLEVETAELDVRRRERPTTLISHRGRAEEPAFGRLTARSA</sequence>
<name>A0ABR9JQE2_9ACTN</name>